<keyword evidence="3 5" id="KW-1133">Transmembrane helix</keyword>
<feature type="transmembrane region" description="Helical" evidence="5">
    <location>
        <begin position="20"/>
        <end position="39"/>
    </location>
</feature>
<dbReference type="PANTHER" id="PTHR11785:SF353">
    <property type="entry name" value="METHIONINE TRANSPORTER (EUROFUNG)"/>
    <property type="match status" value="1"/>
</dbReference>
<keyword evidence="2 5" id="KW-0812">Transmembrane</keyword>
<gene>
    <name evidence="6" type="ORF">GP486_003981</name>
</gene>
<dbReference type="GO" id="GO:0016020">
    <property type="term" value="C:membrane"/>
    <property type="evidence" value="ECO:0007669"/>
    <property type="project" value="UniProtKB-SubCell"/>
</dbReference>
<dbReference type="Proteomes" id="UP000750711">
    <property type="component" value="Unassembled WGS sequence"/>
</dbReference>
<comment type="caution">
    <text evidence="6">The sequence shown here is derived from an EMBL/GenBank/DDBJ whole genome shotgun (WGS) entry which is preliminary data.</text>
</comment>
<evidence type="ECO:0000256" key="5">
    <source>
        <dbReference type="SAM" id="Phobius"/>
    </source>
</evidence>
<evidence type="ECO:0000256" key="3">
    <source>
        <dbReference type="ARBA" id="ARBA00022989"/>
    </source>
</evidence>
<feature type="transmembrane region" description="Helical" evidence="5">
    <location>
        <begin position="155"/>
        <end position="178"/>
    </location>
</feature>
<dbReference type="AlphaFoldDB" id="A0A9P8LBW9"/>
<dbReference type="InterPro" id="IPR002293">
    <property type="entry name" value="AA/rel_permease1"/>
</dbReference>
<feature type="transmembrane region" description="Helical" evidence="5">
    <location>
        <begin position="224"/>
        <end position="248"/>
    </location>
</feature>
<dbReference type="Pfam" id="PF13520">
    <property type="entry name" value="AA_permease_2"/>
    <property type="match status" value="1"/>
</dbReference>
<proteinExistence type="predicted"/>
<organism evidence="6 7">
    <name type="scientific">Trichoglossum hirsutum</name>
    <dbReference type="NCBI Taxonomy" id="265104"/>
    <lineage>
        <taxon>Eukaryota</taxon>
        <taxon>Fungi</taxon>
        <taxon>Dikarya</taxon>
        <taxon>Ascomycota</taxon>
        <taxon>Pezizomycotina</taxon>
        <taxon>Geoglossomycetes</taxon>
        <taxon>Geoglossales</taxon>
        <taxon>Geoglossaceae</taxon>
        <taxon>Trichoglossum</taxon>
    </lineage>
</organism>
<evidence type="ECO:0000256" key="1">
    <source>
        <dbReference type="ARBA" id="ARBA00004141"/>
    </source>
</evidence>
<feature type="transmembrane region" description="Helical" evidence="5">
    <location>
        <begin position="107"/>
        <end position="128"/>
    </location>
</feature>
<dbReference type="Gene3D" id="1.20.1740.10">
    <property type="entry name" value="Amino acid/polyamine transporter I"/>
    <property type="match status" value="1"/>
</dbReference>
<evidence type="ECO:0000313" key="7">
    <source>
        <dbReference type="Proteomes" id="UP000750711"/>
    </source>
</evidence>
<evidence type="ECO:0000256" key="2">
    <source>
        <dbReference type="ARBA" id="ARBA00022692"/>
    </source>
</evidence>
<dbReference type="EMBL" id="JAGHQM010000582">
    <property type="protein sequence ID" value="KAH0559504.1"/>
    <property type="molecule type" value="Genomic_DNA"/>
</dbReference>
<evidence type="ECO:0000313" key="6">
    <source>
        <dbReference type="EMBL" id="KAH0559504.1"/>
    </source>
</evidence>
<sequence length="351" mass="39684">MSAQTSFSGARPDMFGWSNAYLPIVFAYNGYNQANYILSEIHKPRRLFPRAVIIAVVSVSITYILVNISYRGLSKMVVVSKDEQMSGTKVALMFLMKFMPEARARHLYGAITSISSLGNIIVMTFTAARVKQEIAKEGILPFAKFFGETYFEDDAVPVGALMLHWTCSILLILVTWPMKPSGAYKILVNVTSYTLDAFFSTFLSVGMLYLRFKDHHWRDISETNHLISVLSAVIGVISNGYVLLASWFPPTQASPAAIKGLVLRYYPWFLAPTVSWTILALSVGYWLVFRFVVPQIGYRRGCELVVERYPHFVTRFGYTVQAFERIERSWVHRGGSAPEENELSNLPLNHT</sequence>
<feature type="transmembrane region" description="Helical" evidence="5">
    <location>
        <begin position="268"/>
        <end position="289"/>
    </location>
</feature>
<comment type="subcellular location">
    <subcellularLocation>
        <location evidence="1">Membrane</location>
        <topology evidence="1">Multi-pass membrane protein</topology>
    </subcellularLocation>
</comment>
<protein>
    <submittedName>
        <fullName evidence="6">Uncharacterized protein</fullName>
    </submittedName>
</protein>
<keyword evidence="4 5" id="KW-0472">Membrane</keyword>
<dbReference type="PIRSF" id="PIRSF006060">
    <property type="entry name" value="AA_transporter"/>
    <property type="match status" value="1"/>
</dbReference>
<accession>A0A9P8LBW9</accession>
<reference evidence="6" key="1">
    <citation type="submission" date="2021-03" db="EMBL/GenBank/DDBJ databases">
        <title>Comparative genomics and phylogenomic investigation of the class Geoglossomycetes provide insights into ecological specialization and systematics.</title>
        <authorList>
            <person name="Melie T."/>
            <person name="Pirro S."/>
            <person name="Miller A.N."/>
            <person name="Quandt A."/>
        </authorList>
    </citation>
    <scope>NUCLEOTIDE SEQUENCE</scope>
    <source>
        <strain evidence="6">CAQ_001_2017</strain>
    </source>
</reference>
<feature type="transmembrane region" description="Helical" evidence="5">
    <location>
        <begin position="51"/>
        <end position="70"/>
    </location>
</feature>
<dbReference type="PANTHER" id="PTHR11785">
    <property type="entry name" value="AMINO ACID TRANSPORTER"/>
    <property type="match status" value="1"/>
</dbReference>
<feature type="transmembrane region" description="Helical" evidence="5">
    <location>
        <begin position="190"/>
        <end position="212"/>
    </location>
</feature>
<keyword evidence="7" id="KW-1185">Reference proteome</keyword>
<evidence type="ECO:0000256" key="4">
    <source>
        <dbReference type="ARBA" id="ARBA00023136"/>
    </source>
</evidence>
<dbReference type="InterPro" id="IPR050598">
    <property type="entry name" value="AminoAcid_Transporter"/>
</dbReference>
<name>A0A9P8LBW9_9PEZI</name>
<dbReference type="GO" id="GO:0015179">
    <property type="term" value="F:L-amino acid transmembrane transporter activity"/>
    <property type="evidence" value="ECO:0007669"/>
    <property type="project" value="TreeGrafter"/>
</dbReference>